<evidence type="ECO:0000313" key="1">
    <source>
        <dbReference type="EMBL" id="SPZ40011.1"/>
    </source>
</evidence>
<proteinExistence type="predicted"/>
<gene>
    <name evidence="1" type="ORF">NCTC13229_03490</name>
</gene>
<sequence length="97" mass="11494">MNYREPRRWQQRRRVEWIDVDRNGKHPDNEAQRLIEFAGRWAPYGGATGEEILVNFGMTSLRFVERLWQVIPESTCGQEEIRSLASAYPLDRQTNRS</sequence>
<dbReference type="Proteomes" id="UP000251211">
    <property type="component" value="Unassembled WGS sequence"/>
</dbReference>
<dbReference type="EMBL" id="UAUI01000011">
    <property type="protein sequence ID" value="SPZ40011.1"/>
    <property type="molecule type" value="Genomic_DNA"/>
</dbReference>
<evidence type="ECO:0000313" key="2">
    <source>
        <dbReference type="Proteomes" id="UP000251211"/>
    </source>
</evidence>
<evidence type="ECO:0008006" key="3">
    <source>
        <dbReference type="Google" id="ProtNLM"/>
    </source>
</evidence>
<dbReference type="AlphaFoldDB" id="A0AB38FEG6"/>
<comment type="caution">
    <text evidence="1">The sequence shown here is derived from an EMBL/GenBank/DDBJ whole genome shotgun (WGS) entry which is preliminary data.</text>
</comment>
<name>A0AB38FEG6_RHOWR</name>
<protein>
    <recommendedName>
        <fullName evidence="3">DUF3263 domain-containing protein</fullName>
    </recommendedName>
</protein>
<organism evidence="1 2">
    <name type="scientific">Rhodococcus wratislaviensis</name>
    <name type="common">Tsukamurella wratislaviensis</name>
    <dbReference type="NCBI Taxonomy" id="44752"/>
    <lineage>
        <taxon>Bacteria</taxon>
        <taxon>Bacillati</taxon>
        <taxon>Actinomycetota</taxon>
        <taxon>Actinomycetes</taxon>
        <taxon>Mycobacteriales</taxon>
        <taxon>Nocardiaceae</taxon>
        <taxon>Rhodococcus</taxon>
    </lineage>
</organism>
<dbReference type="RefSeq" id="WP_037234714.1">
    <property type="nucleotide sequence ID" value="NZ_QTTP01000001.1"/>
</dbReference>
<reference evidence="1 2" key="1">
    <citation type="submission" date="2018-06" db="EMBL/GenBank/DDBJ databases">
        <authorList>
            <consortium name="Pathogen Informatics"/>
            <person name="Doyle S."/>
        </authorList>
    </citation>
    <scope>NUCLEOTIDE SEQUENCE [LARGE SCALE GENOMIC DNA]</scope>
    <source>
        <strain evidence="1 2">NCTC13229</strain>
    </source>
</reference>
<accession>A0AB38FEG6</accession>